<protein>
    <recommendedName>
        <fullName evidence="4">DUF1776-domain-containing protein</fullName>
    </recommendedName>
</protein>
<dbReference type="PANTHER" id="PTHR43313:SF1">
    <property type="entry name" value="3BETA-HYDROXYSTEROID DEHYDROGENASE DHS-16"/>
    <property type="match status" value="1"/>
</dbReference>
<accession>A0A9W9FXV1</accession>
<evidence type="ECO:0008006" key="4">
    <source>
        <dbReference type="Google" id="ProtNLM"/>
    </source>
</evidence>
<keyword evidence="3" id="KW-1185">Reference proteome</keyword>
<dbReference type="SUPFAM" id="SSF51735">
    <property type="entry name" value="NAD(P)-binding Rossmann-fold domains"/>
    <property type="match status" value="1"/>
</dbReference>
<feature type="transmembrane region" description="Helical" evidence="1">
    <location>
        <begin position="84"/>
        <end position="102"/>
    </location>
</feature>
<evidence type="ECO:0000256" key="1">
    <source>
        <dbReference type="SAM" id="Phobius"/>
    </source>
</evidence>
<dbReference type="PANTHER" id="PTHR43313">
    <property type="entry name" value="SHORT-CHAIN DEHYDROGENASE/REDUCTASE FAMILY 9C"/>
    <property type="match status" value="1"/>
</dbReference>
<dbReference type="OrthoDB" id="5308060at2759"/>
<proteinExistence type="predicted"/>
<dbReference type="Gene3D" id="3.40.50.720">
    <property type="entry name" value="NAD(P)-binding Rossmann-like Domain"/>
    <property type="match status" value="1"/>
</dbReference>
<evidence type="ECO:0000313" key="3">
    <source>
        <dbReference type="Proteomes" id="UP001149165"/>
    </source>
</evidence>
<dbReference type="Pfam" id="PF08643">
    <property type="entry name" value="DUF1776"/>
    <property type="match status" value="1"/>
</dbReference>
<keyword evidence="1" id="KW-0812">Transmembrane</keyword>
<keyword evidence="1" id="KW-0472">Membrane</keyword>
<name>A0A9W9FXV1_9EURO</name>
<feature type="transmembrane region" description="Helical" evidence="1">
    <location>
        <begin position="416"/>
        <end position="437"/>
    </location>
</feature>
<sequence length="461" mass="50414">MTSDDQFFFDYLASIPHDVRRYSLQVADSIDRQVDHAAAAIRNTLSEQSWIPPSVRPSLRNAPVRSSTGALTDRVQDWVNRNRAWTAALLAFVGTGCVLLYGNNKLNGRRRKARRAGNGARKEIVVIAGSPHEPMTRAIAGDLERRGYIVYVTVASAEEEQIVQSENRADIKALWLDLTTTSSTPSDLHPSLHELRTLITQPQSPHPRVPAHTCQLSGLIILPSIHYAAGPLATIPASSWADTVNTRLLSPILTTQAFLPLLTLRSNPSTIVFAYPSISSSLNAPFAGPEVAATRAVSGFATSLRQELRFLKRDNIDVVELRMGNIDLGSAYRNHQSQVTGTEVLAWSVQQRALYGPQYLSSIEQRPVASAGPKTVRGTSARSLHYAVMDALEPAPRGLFGQKKSKKHIMYAGRGARSYSFIGVWFPSGLVGLMMGYNRGHGIGHDSPSPSSGSETSWERV</sequence>
<comment type="caution">
    <text evidence="2">The sequence shown here is derived from an EMBL/GenBank/DDBJ whole genome shotgun (WGS) entry which is preliminary data.</text>
</comment>
<dbReference type="InterPro" id="IPR013952">
    <property type="entry name" value="DUF1776_fun"/>
</dbReference>
<reference evidence="2" key="1">
    <citation type="submission" date="2022-11" db="EMBL/GenBank/DDBJ databases">
        <authorList>
            <person name="Petersen C."/>
        </authorList>
    </citation>
    <scope>NUCLEOTIDE SEQUENCE</scope>
    <source>
        <strain evidence="2">IBT 30069</strain>
    </source>
</reference>
<reference evidence="2" key="2">
    <citation type="journal article" date="2023" name="IMA Fungus">
        <title>Comparative genomic study of the Penicillium genus elucidates a diverse pangenome and 15 lateral gene transfer events.</title>
        <authorList>
            <person name="Petersen C."/>
            <person name="Sorensen T."/>
            <person name="Nielsen M.R."/>
            <person name="Sondergaard T.E."/>
            <person name="Sorensen J.L."/>
            <person name="Fitzpatrick D.A."/>
            <person name="Frisvad J.C."/>
            <person name="Nielsen K.L."/>
        </authorList>
    </citation>
    <scope>NUCLEOTIDE SEQUENCE</scope>
    <source>
        <strain evidence="2">IBT 30069</strain>
    </source>
</reference>
<organism evidence="2 3">
    <name type="scientific">Penicillium angulare</name>
    <dbReference type="NCBI Taxonomy" id="116970"/>
    <lineage>
        <taxon>Eukaryota</taxon>
        <taxon>Fungi</taxon>
        <taxon>Dikarya</taxon>
        <taxon>Ascomycota</taxon>
        <taxon>Pezizomycotina</taxon>
        <taxon>Eurotiomycetes</taxon>
        <taxon>Eurotiomycetidae</taxon>
        <taxon>Eurotiales</taxon>
        <taxon>Aspergillaceae</taxon>
        <taxon>Penicillium</taxon>
    </lineage>
</organism>
<keyword evidence="1" id="KW-1133">Transmembrane helix</keyword>
<dbReference type="AlphaFoldDB" id="A0A9W9FXV1"/>
<dbReference type="EMBL" id="JAPQKH010000003">
    <property type="protein sequence ID" value="KAJ5108409.1"/>
    <property type="molecule type" value="Genomic_DNA"/>
</dbReference>
<dbReference type="InterPro" id="IPR036291">
    <property type="entry name" value="NAD(P)-bd_dom_sf"/>
</dbReference>
<dbReference type="Proteomes" id="UP001149165">
    <property type="component" value="Unassembled WGS sequence"/>
</dbReference>
<evidence type="ECO:0000313" key="2">
    <source>
        <dbReference type="EMBL" id="KAJ5108409.1"/>
    </source>
</evidence>
<gene>
    <name evidence="2" type="ORF">N7456_005084</name>
</gene>